<dbReference type="Proteomes" id="UP000183894">
    <property type="component" value="Unassembled WGS sequence"/>
</dbReference>
<proteinExistence type="predicted"/>
<dbReference type="AlphaFoldDB" id="A0A1H7V5W7"/>
<name>A0A1H7V5W7_HALLR</name>
<dbReference type="OrthoDB" id="229979at2157"/>
<evidence type="ECO:0000313" key="2">
    <source>
        <dbReference type="EMBL" id="SEM04225.1"/>
    </source>
</evidence>
<protein>
    <submittedName>
        <fullName evidence="2">Uncharacterized protein</fullName>
    </submittedName>
</protein>
<dbReference type="EMBL" id="FOAD01000017">
    <property type="protein sequence ID" value="SEM04225.1"/>
    <property type="molecule type" value="Genomic_DNA"/>
</dbReference>
<reference evidence="2 3" key="1">
    <citation type="submission" date="2016-10" db="EMBL/GenBank/DDBJ databases">
        <authorList>
            <person name="de Groot N.N."/>
        </authorList>
    </citation>
    <scope>NUCLEOTIDE SEQUENCE [LARGE SCALE GENOMIC DNA]</scope>
    <source>
        <strain evidence="2 3">CDM_5</strain>
    </source>
</reference>
<evidence type="ECO:0000313" key="3">
    <source>
        <dbReference type="Proteomes" id="UP000183894"/>
    </source>
</evidence>
<dbReference type="RefSeq" id="WP_139198505.1">
    <property type="nucleotide sequence ID" value="NZ_FOAD01000017.1"/>
</dbReference>
<accession>A0A1H7V5W7</accession>
<sequence length="582" mass="63476">MSDNNNVYDSIEAEQWNEAGLAARSPDDERMFRDSPHAEFDVDLEDAHGADAGFETPEGGQTSVAGDVIGETKDGQPVVASSAGMNSDAANDGKTSVGIGAEFGAWAEVGNTTQTWRLLQNRNSDMTMYDEQGELTIDIPSHMTLADAERSLALEEELLTISARADPVRDGIISEADLIATETERAEENRAVVASLAPRPVNLAFNLFSDDDEMARDFARSFKDHDASEHTEFVEAAPSRQPHRPFGRSAYAEPNSQMVVDEWTDQTQWGPTRLVHEKDANAPLPAHDLAHSQRETIEKLTADVYERVRDKGGLEVPGVDLKAVEKAVTEAVEDTRNELEAVIKAVEDVFHPNSQSLATIEGTWPGCTARVKVVELYEPNAPDSQFQVAKVRDVSPFVEQTSAGSEFAKVTIWHRSSPEETLREGDIVTLANPSPGQYGKQLTLAVTSKTSMYVERRGTGREITWRDAKFTTSYDTHDAVESQKVGGRSGPSAGATIVPVPRYRRLADMMGPKDPNSVDEWGRGFISGRDVGSRVGGCSTVHLVSDSTPEWFAQEASTEMHRFRSADEAVVGVPGTPAKISI</sequence>
<evidence type="ECO:0000256" key="1">
    <source>
        <dbReference type="SAM" id="MobiDB-lite"/>
    </source>
</evidence>
<organism evidence="2 3">
    <name type="scientific">Haloferax larsenii</name>
    <dbReference type="NCBI Taxonomy" id="302484"/>
    <lineage>
        <taxon>Archaea</taxon>
        <taxon>Methanobacteriati</taxon>
        <taxon>Methanobacteriota</taxon>
        <taxon>Stenosarchaea group</taxon>
        <taxon>Halobacteria</taxon>
        <taxon>Halobacteriales</taxon>
        <taxon>Haloferacaceae</taxon>
        <taxon>Haloferax</taxon>
    </lineage>
</organism>
<feature type="region of interest" description="Disordered" evidence="1">
    <location>
        <begin position="1"/>
        <end position="33"/>
    </location>
</feature>
<gene>
    <name evidence="2" type="ORF">SAMN04488691_1178</name>
</gene>